<evidence type="ECO:0000313" key="4">
    <source>
        <dbReference type="EMBL" id="VFK00038.1"/>
    </source>
</evidence>
<gene>
    <name evidence="2" type="ORF">BECKH772A_GA0070896_100414</name>
    <name evidence="3" type="ORF">BECKH772B_GA0070898_100404</name>
    <name evidence="4" type="ORF">BECKH772C_GA0070978_100394</name>
</gene>
<protein>
    <submittedName>
        <fullName evidence="3">Pentapeptide repeat-containing protein</fullName>
    </submittedName>
</protein>
<dbReference type="EMBL" id="CAADFG010000041">
    <property type="protein sequence ID" value="VFJ92265.1"/>
    <property type="molecule type" value="Genomic_DNA"/>
</dbReference>
<dbReference type="Pfam" id="PF00805">
    <property type="entry name" value="Pentapeptide"/>
    <property type="match status" value="1"/>
</dbReference>
<dbReference type="EMBL" id="CAADFI010000040">
    <property type="protein sequence ID" value="VFJ93200.1"/>
    <property type="molecule type" value="Genomic_DNA"/>
</dbReference>
<name>A0A450UL49_9GAMM</name>
<evidence type="ECO:0000313" key="2">
    <source>
        <dbReference type="EMBL" id="VFJ92265.1"/>
    </source>
</evidence>
<dbReference type="SUPFAM" id="SSF141571">
    <property type="entry name" value="Pentapeptide repeat-like"/>
    <property type="match status" value="1"/>
</dbReference>
<feature type="transmembrane region" description="Helical" evidence="1">
    <location>
        <begin position="56"/>
        <end position="75"/>
    </location>
</feature>
<reference evidence="3" key="1">
    <citation type="submission" date="2019-02" db="EMBL/GenBank/DDBJ databases">
        <authorList>
            <person name="Gruber-Vodicka R. H."/>
            <person name="Seah K. B. B."/>
        </authorList>
    </citation>
    <scope>NUCLEOTIDE SEQUENCE</scope>
    <source>
        <strain evidence="4">BECK_SA2B12</strain>
        <strain evidence="2">BECK_SA2B15</strain>
        <strain evidence="3">BECK_SA2B20</strain>
    </source>
</reference>
<dbReference type="Gene3D" id="2.160.20.80">
    <property type="entry name" value="E3 ubiquitin-protein ligase SopA"/>
    <property type="match status" value="1"/>
</dbReference>
<proteinExistence type="predicted"/>
<organism evidence="3">
    <name type="scientific">Candidatus Kentrum eta</name>
    <dbReference type="NCBI Taxonomy" id="2126337"/>
    <lineage>
        <taxon>Bacteria</taxon>
        <taxon>Pseudomonadati</taxon>
        <taxon>Pseudomonadota</taxon>
        <taxon>Gammaproteobacteria</taxon>
        <taxon>Candidatus Kentrum</taxon>
    </lineage>
</organism>
<evidence type="ECO:0000313" key="3">
    <source>
        <dbReference type="EMBL" id="VFJ93200.1"/>
    </source>
</evidence>
<dbReference type="AlphaFoldDB" id="A0A450UL49"/>
<sequence>MRSTRNLTMTDDYSHQRLRGRDFRGRNLRGARFRDADLTGADFTGARLGKTVRGRVATVFLSLILGLLGGGWRGLAVSF</sequence>
<evidence type="ECO:0000256" key="1">
    <source>
        <dbReference type="SAM" id="Phobius"/>
    </source>
</evidence>
<keyword evidence="1" id="KW-0812">Transmembrane</keyword>
<dbReference type="EMBL" id="CAADFJ010000039">
    <property type="protein sequence ID" value="VFK00038.1"/>
    <property type="molecule type" value="Genomic_DNA"/>
</dbReference>
<dbReference type="InterPro" id="IPR001646">
    <property type="entry name" value="5peptide_repeat"/>
</dbReference>
<keyword evidence="1" id="KW-0472">Membrane</keyword>
<accession>A0A450UL49</accession>
<keyword evidence="1" id="KW-1133">Transmembrane helix</keyword>